<dbReference type="AlphaFoldDB" id="A0A542DKJ7"/>
<accession>A0A542DKJ7</accession>
<evidence type="ECO:0000313" key="2">
    <source>
        <dbReference type="EMBL" id="TQJ03622.1"/>
    </source>
</evidence>
<organism evidence="2 3">
    <name type="scientific">Amycolatopsis cihanbeyliensis</name>
    <dbReference type="NCBI Taxonomy" id="1128664"/>
    <lineage>
        <taxon>Bacteria</taxon>
        <taxon>Bacillati</taxon>
        <taxon>Actinomycetota</taxon>
        <taxon>Actinomycetes</taxon>
        <taxon>Pseudonocardiales</taxon>
        <taxon>Pseudonocardiaceae</taxon>
        <taxon>Amycolatopsis</taxon>
    </lineage>
</organism>
<protein>
    <recommendedName>
        <fullName evidence="1">DUF5753 domain-containing protein</fullName>
    </recommendedName>
</protein>
<proteinExistence type="predicted"/>
<dbReference type="RefSeq" id="WP_246076443.1">
    <property type="nucleotide sequence ID" value="NZ_VFML01000001.1"/>
</dbReference>
<gene>
    <name evidence="2" type="ORF">FB471_3384</name>
</gene>
<evidence type="ECO:0000259" key="1">
    <source>
        <dbReference type="Pfam" id="PF19054"/>
    </source>
</evidence>
<dbReference type="Pfam" id="PF19054">
    <property type="entry name" value="DUF5753"/>
    <property type="match status" value="1"/>
</dbReference>
<dbReference type="Proteomes" id="UP000320876">
    <property type="component" value="Unassembled WGS sequence"/>
</dbReference>
<reference evidence="2 3" key="1">
    <citation type="submission" date="2019-06" db="EMBL/GenBank/DDBJ databases">
        <title>Sequencing the genomes of 1000 actinobacteria strains.</title>
        <authorList>
            <person name="Klenk H.-P."/>
        </authorList>
    </citation>
    <scope>NUCLEOTIDE SEQUENCE [LARGE SCALE GENOMIC DNA]</scope>
    <source>
        <strain evidence="2 3">DSM 45679</strain>
    </source>
</reference>
<comment type="caution">
    <text evidence="2">The sequence shown here is derived from an EMBL/GenBank/DDBJ whole genome shotgun (WGS) entry which is preliminary data.</text>
</comment>
<sequence length="104" mass="11434">MAGQLAKLIELARLPNVVVQVLPLSAAGHQGLTGSFTILGYPWRDEDDIAFIPHVAGAVKTRNPEELELRERTFAAIRDVALDPDGSAELLDDLCRDLRRNGWS</sequence>
<feature type="domain" description="DUF5753" evidence="1">
    <location>
        <begin position="1"/>
        <end position="92"/>
    </location>
</feature>
<dbReference type="EMBL" id="VFML01000001">
    <property type="protein sequence ID" value="TQJ03622.1"/>
    <property type="molecule type" value="Genomic_DNA"/>
</dbReference>
<keyword evidence="3" id="KW-1185">Reference proteome</keyword>
<dbReference type="InterPro" id="IPR043917">
    <property type="entry name" value="DUF5753"/>
</dbReference>
<name>A0A542DKJ7_AMYCI</name>
<evidence type="ECO:0000313" key="3">
    <source>
        <dbReference type="Proteomes" id="UP000320876"/>
    </source>
</evidence>